<dbReference type="Pfam" id="PF01168">
    <property type="entry name" value="Ala_racemase_N"/>
    <property type="match status" value="1"/>
</dbReference>
<comment type="caution">
    <text evidence="3">The sequence shown here is derived from an EMBL/GenBank/DDBJ whole genome shotgun (WGS) entry which is preliminary data.</text>
</comment>
<gene>
    <name evidence="3" type="ORF">ASZ90_019905</name>
</gene>
<dbReference type="GO" id="GO:0030170">
    <property type="term" value="F:pyridoxal phosphate binding"/>
    <property type="evidence" value="ECO:0007669"/>
    <property type="project" value="InterPro"/>
</dbReference>
<dbReference type="InterPro" id="IPR011078">
    <property type="entry name" value="PyrdxlP_homeostasis"/>
</dbReference>
<accession>A0A0W8E209</accession>
<dbReference type="PANTHER" id="PTHR10146:SF14">
    <property type="entry name" value="PYRIDOXAL PHOSPHATE HOMEOSTASIS PROTEIN"/>
    <property type="match status" value="1"/>
</dbReference>
<proteinExistence type="inferred from homology"/>
<organism evidence="3">
    <name type="scientific">hydrocarbon metagenome</name>
    <dbReference type="NCBI Taxonomy" id="938273"/>
    <lineage>
        <taxon>unclassified sequences</taxon>
        <taxon>metagenomes</taxon>
        <taxon>ecological metagenomes</taxon>
    </lineage>
</organism>
<dbReference type="InterPro" id="IPR029066">
    <property type="entry name" value="PLP-binding_barrel"/>
</dbReference>
<dbReference type="SUPFAM" id="SSF51419">
    <property type="entry name" value="PLP-binding barrel"/>
    <property type="match status" value="1"/>
</dbReference>
<dbReference type="AlphaFoldDB" id="A0A0W8E209"/>
<feature type="domain" description="Alanine racemase N-terminal" evidence="2">
    <location>
        <begin position="30"/>
        <end position="223"/>
    </location>
</feature>
<dbReference type="InterPro" id="IPR001608">
    <property type="entry name" value="Ala_racemase_N"/>
</dbReference>
<name>A0A0W8E209_9ZZZZ</name>
<dbReference type="PROSITE" id="PS01211">
    <property type="entry name" value="UPF0001"/>
    <property type="match status" value="1"/>
</dbReference>
<dbReference type="Gene3D" id="3.20.20.10">
    <property type="entry name" value="Alanine racemase"/>
    <property type="match status" value="1"/>
</dbReference>
<dbReference type="NCBIfam" id="TIGR00044">
    <property type="entry name" value="YggS family pyridoxal phosphate-dependent enzyme"/>
    <property type="match status" value="1"/>
</dbReference>
<sequence length="225" mass="25485">MGLKENIESIQVRIERAAVRGGRKASDIILLAVSKTVDTDMVRRAYDLGLRHFGENRVQELQRKIDCLPEAHWHMIGRLQTNKVRDIVGKVQLIHSLDRWKLAEEIDKRGQQAGLEVPALIEVNISGEKQKAGFASKEVEELLEQASQFKSLRIFGFMTMAPLTEDAESSRPIFRELAGMKNQLEKNSYQNVELKYLSMGMSDDFEVAVEEGANIVRIGTALFKE</sequence>
<dbReference type="HAMAP" id="MF_02087">
    <property type="entry name" value="PLP_homeostasis"/>
    <property type="match status" value="1"/>
</dbReference>
<reference evidence="3" key="1">
    <citation type="journal article" date="2015" name="Proc. Natl. Acad. Sci. U.S.A.">
        <title>Networks of energetic and metabolic interactions define dynamics in microbial communities.</title>
        <authorList>
            <person name="Embree M."/>
            <person name="Liu J.K."/>
            <person name="Al-Bassam M.M."/>
            <person name="Zengler K."/>
        </authorList>
    </citation>
    <scope>NUCLEOTIDE SEQUENCE</scope>
</reference>
<dbReference type="PIRSF" id="PIRSF004848">
    <property type="entry name" value="YBL036c_PLPDEIII"/>
    <property type="match status" value="1"/>
</dbReference>
<keyword evidence="1" id="KW-0663">Pyridoxal phosphate</keyword>
<dbReference type="EMBL" id="LNQE01001913">
    <property type="protein sequence ID" value="KUG02711.1"/>
    <property type="molecule type" value="Genomic_DNA"/>
</dbReference>
<evidence type="ECO:0000259" key="2">
    <source>
        <dbReference type="Pfam" id="PF01168"/>
    </source>
</evidence>
<dbReference type="PANTHER" id="PTHR10146">
    <property type="entry name" value="PROLINE SYNTHETASE CO-TRANSCRIBED BACTERIAL HOMOLOG PROTEIN"/>
    <property type="match status" value="1"/>
</dbReference>
<evidence type="ECO:0000256" key="1">
    <source>
        <dbReference type="ARBA" id="ARBA00022898"/>
    </source>
</evidence>
<dbReference type="CDD" id="cd00635">
    <property type="entry name" value="PLPDE_III_YBL036c_like"/>
    <property type="match status" value="1"/>
</dbReference>
<evidence type="ECO:0000313" key="3">
    <source>
        <dbReference type="EMBL" id="KUG02711.1"/>
    </source>
</evidence>
<dbReference type="FunFam" id="3.20.20.10:FF:000018">
    <property type="entry name" value="Pyridoxal phosphate homeostasis protein"/>
    <property type="match status" value="1"/>
</dbReference>
<protein>
    <recommendedName>
        <fullName evidence="2">Alanine racemase N-terminal domain-containing protein</fullName>
    </recommendedName>
</protein>